<sequence>MSTTRCIGEVSQLGRATRFKPGAEVLLVSRLEDATESLCHESCSASTIPKIKLAMDPRPTPLPTPPPSPQPVPQPAPQPGPQPGPQPAPQPAPQPPQSVQTASEISFDEDLSSQSGSIGQDAEAQTRLGPNPPPPSSTSTPTTNPSQILTAKSAVASAAKELRLIRKVLEPKEAGEASSSRAVSPEFHGGSSSSGSSSYGDPSALWREFDNLEIHATRGAGMEVGVLKDLLEQLEALLNDARNQLIELEVQKALLEMLLAISKYRGEVEDSSSKEG</sequence>
<reference evidence="3" key="1">
    <citation type="submission" date="2025-02" db="EMBL/GenBank/DDBJ databases">
        <authorList>
            <consortium name="NCBI Genome Project"/>
        </authorList>
    </citation>
    <scope>NUCLEOTIDE SEQUENCE</scope>
</reference>
<name>A0AAJ6VT82_ASPNG</name>
<dbReference type="VEuPathDB" id="FungiDB:An02g03650"/>
<feature type="compositionally biased region" description="Low complexity" evidence="2">
    <location>
        <begin position="137"/>
        <end position="146"/>
    </location>
</feature>
<reference evidence="3" key="2">
    <citation type="submission" date="2025-08" db="UniProtKB">
        <authorList>
            <consortium name="RefSeq"/>
        </authorList>
    </citation>
    <scope>IDENTIFICATION</scope>
</reference>
<evidence type="ECO:0000256" key="2">
    <source>
        <dbReference type="SAM" id="MobiDB-lite"/>
    </source>
</evidence>
<keyword evidence="1" id="KW-0175">Coiled coil</keyword>
<evidence type="ECO:0000313" key="3">
    <source>
        <dbReference type="RefSeq" id="XP_001399501.3"/>
    </source>
</evidence>
<accession>A0AAJ6VT82</accession>
<protein>
    <submittedName>
        <fullName evidence="3">Uncharacterized protein</fullName>
    </submittedName>
</protein>
<proteinExistence type="predicted"/>
<organism evidence="3">
    <name type="scientific">Aspergillus niger</name>
    <dbReference type="NCBI Taxonomy" id="5061"/>
    <lineage>
        <taxon>Eukaryota</taxon>
        <taxon>Fungi</taxon>
        <taxon>Dikarya</taxon>
        <taxon>Ascomycota</taxon>
        <taxon>Pezizomycotina</taxon>
        <taxon>Eurotiomycetes</taxon>
        <taxon>Eurotiomycetidae</taxon>
        <taxon>Eurotiales</taxon>
        <taxon>Aspergillaceae</taxon>
        <taxon>Aspergillus</taxon>
        <taxon>Aspergillus subgen. Circumdati</taxon>
    </lineage>
</organism>
<dbReference type="KEGG" id="ang:An02g03650"/>
<feature type="region of interest" description="Disordered" evidence="2">
    <location>
        <begin position="41"/>
        <end position="146"/>
    </location>
</feature>
<dbReference type="RefSeq" id="XP_001399501.3">
    <property type="nucleotide sequence ID" value="XM_001399464.3"/>
</dbReference>
<feature type="region of interest" description="Disordered" evidence="2">
    <location>
        <begin position="169"/>
        <end position="202"/>
    </location>
</feature>
<dbReference type="GeneID" id="4978851"/>
<dbReference type="AlphaFoldDB" id="A0AAJ6VT82"/>
<feature type="compositionally biased region" description="Low complexity" evidence="2">
    <location>
        <begin position="189"/>
        <end position="198"/>
    </location>
</feature>
<feature type="compositionally biased region" description="Pro residues" evidence="2">
    <location>
        <begin position="58"/>
        <end position="96"/>
    </location>
</feature>
<evidence type="ECO:0000256" key="1">
    <source>
        <dbReference type="SAM" id="Coils"/>
    </source>
</evidence>
<feature type="coiled-coil region" evidence="1">
    <location>
        <begin position="224"/>
        <end position="258"/>
    </location>
</feature>
<gene>
    <name evidence="3" type="ORF">An02g03650</name>
</gene>